<gene>
    <name evidence="5" type="ORF">Ga0061067_103439</name>
</gene>
<dbReference type="Pfam" id="PF13419">
    <property type="entry name" value="HAD_2"/>
    <property type="match status" value="1"/>
</dbReference>
<dbReference type="Gene3D" id="3.40.50.1000">
    <property type="entry name" value="HAD superfamily/HAD-like"/>
    <property type="match status" value="1"/>
</dbReference>
<dbReference type="SFLD" id="SFLDG01129">
    <property type="entry name" value="C1.5:_HAD__Beta-PGM__Phosphata"/>
    <property type="match status" value="1"/>
</dbReference>
<dbReference type="Gene3D" id="1.10.150.240">
    <property type="entry name" value="Putative phosphatase, domain 2"/>
    <property type="match status" value="1"/>
</dbReference>
<dbReference type="InterPro" id="IPR023198">
    <property type="entry name" value="PGP-like_dom2"/>
</dbReference>
<evidence type="ECO:0000256" key="3">
    <source>
        <dbReference type="ARBA" id="ARBA00006171"/>
    </source>
</evidence>
<dbReference type="GO" id="GO:0008967">
    <property type="term" value="F:phosphoglycolate phosphatase activity"/>
    <property type="evidence" value="ECO:0007669"/>
    <property type="project" value="UniProtKB-EC"/>
</dbReference>
<dbReference type="Proteomes" id="UP000183900">
    <property type="component" value="Unassembled WGS sequence"/>
</dbReference>
<organism evidence="5 6">
    <name type="scientific">Pannonibacter indicus</name>
    <dbReference type="NCBI Taxonomy" id="466044"/>
    <lineage>
        <taxon>Bacteria</taxon>
        <taxon>Pseudomonadati</taxon>
        <taxon>Pseudomonadota</taxon>
        <taxon>Alphaproteobacteria</taxon>
        <taxon>Hyphomicrobiales</taxon>
        <taxon>Stappiaceae</taxon>
        <taxon>Pannonibacter</taxon>
    </lineage>
</organism>
<dbReference type="AlphaFoldDB" id="A0A0K6HW70"/>
<protein>
    <recommendedName>
        <fullName evidence="4">phosphoglycolate phosphatase</fullName>
        <ecNumber evidence="4">3.1.3.18</ecNumber>
    </recommendedName>
</protein>
<dbReference type="GO" id="GO:0006281">
    <property type="term" value="P:DNA repair"/>
    <property type="evidence" value="ECO:0007669"/>
    <property type="project" value="TreeGrafter"/>
</dbReference>
<evidence type="ECO:0000256" key="2">
    <source>
        <dbReference type="ARBA" id="ARBA00004818"/>
    </source>
</evidence>
<dbReference type="PANTHER" id="PTHR43434:SF1">
    <property type="entry name" value="PHOSPHOGLYCOLATE PHOSPHATASE"/>
    <property type="match status" value="1"/>
</dbReference>
<dbReference type="InterPro" id="IPR036412">
    <property type="entry name" value="HAD-like_sf"/>
</dbReference>
<dbReference type="EC" id="3.1.3.18" evidence="4"/>
<dbReference type="InterPro" id="IPR023214">
    <property type="entry name" value="HAD_sf"/>
</dbReference>
<dbReference type="InterPro" id="IPR006439">
    <property type="entry name" value="HAD-SF_hydro_IA"/>
</dbReference>
<comment type="similarity">
    <text evidence="3">Belongs to the HAD-like hydrolase superfamily. CbbY/CbbZ/Gph/YieH family.</text>
</comment>
<evidence type="ECO:0000256" key="1">
    <source>
        <dbReference type="ARBA" id="ARBA00000830"/>
    </source>
</evidence>
<reference evidence="6" key="1">
    <citation type="submission" date="2015-08" db="EMBL/GenBank/DDBJ databases">
        <authorList>
            <person name="Varghese N."/>
        </authorList>
    </citation>
    <scope>NUCLEOTIDE SEQUENCE [LARGE SCALE GENOMIC DNA]</scope>
    <source>
        <strain evidence="6">DSM 23407</strain>
    </source>
</reference>
<accession>A0A0K6HW70</accession>
<comment type="catalytic activity">
    <reaction evidence="1">
        <text>2-phosphoglycolate + H2O = glycolate + phosphate</text>
        <dbReference type="Rhea" id="RHEA:14369"/>
        <dbReference type="ChEBI" id="CHEBI:15377"/>
        <dbReference type="ChEBI" id="CHEBI:29805"/>
        <dbReference type="ChEBI" id="CHEBI:43474"/>
        <dbReference type="ChEBI" id="CHEBI:58033"/>
        <dbReference type="EC" id="3.1.3.18"/>
    </reaction>
</comment>
<dbReference type="NCBIfam" id="TIGR01549">
    <property type="entry name" value="HAD-SF-IA-v1"/>
    <property type="match status" value="1"/>
</dbReference>
<dbReference type="PANTHER" id="PTHR43434">
    <property type="entry name" value="PHOSPHOGLYCOLATE PHOSPHATASE"/>
    <property type="match status" value="1"/>
</dbReference>
<dbReference type="InterPro" id="IPR050155">
    <property type="entry name" value="HAD-like_hydrolase_sf"/>
</dbReference>
<comment type="pathway">
    <text evidence="2">Organic acid metabolism; glycolate biosynthesis; glycolate from 2-phosphoglycolate: step 1/1.</text>
</comment>
<dbReference type="SFLD" id="SFLDS00003">
    <property type="entry name" value="Haloacid_Dehalogenase"/>
    <property type="match status" value="1"/>
</dbReference>
<proteinExistence type="inferred from homology"/>
<evidence type="ECO:0000313" key="5">
    <source>
        <dbReference type="EMBL" id="CUA95125.1"/>
    </source>
</evidence>
<keyword evidence="6" id="KW-1185">Reference proteome</keyword>
<dbReference type="GO" id="GO:0005829">
    <property type="term" value="C:cytosol"/>
    <property type="evidence" value="ECO:0007669"/>
    <property type="project" value="TreeGrafter"/>
</dbReference>
<evidence type="ECO:0000313" key="6">
    <source>
        <dbReference type="Proteomes" id="UP000183900"/>
    </source>
</evidence>
<sequence>MSTRPQTPVKAILFDKDGTLIDFQQTWSPAFARLLETMAAGNAVVKTELARITAFNLETGLFEPHSPFVAGANDVVIGEWAQVMGIADTTALLREIEAHLKAFGLESLAPFPALEATIRTLHEAGYILGIATNDTESSARAQMRALGIEQCFSQIYGYDSGFGAKPAPGMVMAFQEQNGLHPQEVAMVGDSLHDMHAGRQAGAVAVAVATGTIGADILAPHADHVLSGLDELLDWLDAMMPVH</sequence>
<dbReference type="InterPro" id="IPR041492">
    <property type="entry name" value="HAD_2"/>
</dbReference>
<dbReference type="SUPFAM" id="SSF56784">
    <property type="entry name" value="HAD-like"/>
    <property type="match status" value="1"/>
</dbReference>
<dbReference type="OrthoDB" id="9797743at2"/>
<dbReference type="RefSeq" id="WP_055455189.1">
    <property type="nucleotide sequence ID" value="NZ_CYHE01000003.1"/>
</dbReference>
<dbReference type="EMBL" id="CYHE01000003">
    <property type="protein sequence ID" value="CUA95125.1"/>
    <property type="molecule type" value="Genomic_DNA"/>
</dbReference>
<name>A0A0K6HW70_9HYPH</name>
<evidence type="ECO:0000256" key="4">
    <source>
        <dbReference type="ARBA" id="ARBA00013078"/>
    </source>
</evidence>